<evidence type="ECO:0000259" key="4">
    <source>
        <dbReference type="PROSITE" id="PS51123"/>
    </source>
</evidence>
<organism evidence="5">
    <name type="scientific">Chlorobium phaeobacteroides (strain BS1)</name>
    <dbReference type="NCBI Taxonomy" id="331678"/>
    <lineage>
        <taxon>Bacteria</taxon>
        <taxon>Pseudomonadati</taxon>
        <taxon>Chlorobiota</taxon>
        <taxon>Chlorobiia</taxon>
        <taxon>Chlorobiales</taxon>
        <taxon>Chlorobiaceae</taxon>
        <taxon>Chlorobium/Pelodictyon group</taxon>
        <taxon>Chlorobium</taxon>
    </lineage>
</organism>
<dbReference type="STRING" id="331678.Cphamn1_2070"/>
<dbReference type="PANTHER" id="PTHR30329">
    <property type="entry name" value="STATOR ELEMENT OF FLAGELLAR MOTOR COMPLEX"/>
    <property type="match status" value="1"/>
</dbReference>
<dbReference type="PANTHER" id="PTHR30329:SF20">
    <property type="entry name" value="EXPORTED PROTEIN"/>
    <property type="match status" value="1"/>
</dbReference>
<feature type="domain" description="OmpA-like" evidence="4">
    <location>
        <begin position="235"/>
        <end position="350"/>
    </location>
</feature>
<evidence type="ECO:0000313" key="5">
    <source>
        <dbReference type="EMBL" id="ACE04980.1"/>
    </source>
</evidence>
<dbReference type="InterPro" id="IPR036737">
    <property type="entry name" value="OmpA-like_sf"/>
</dbReference>
<dbReference type="GO" id="GO:0009279">
    <property type="term" value="C:cell outer membrane"/>
    <property type="evidence" value="ECO:0007669"/>
    <property type="project" value="UniProtKB-SubCell"/>
</dbReference>
<comment type="subcellular location">
    <subcellularLocation>
        <location evidence="1">Cell outer membrane</location>
    </subcellularLocation>
</comment>
<proteinExistence type="predicted"/>
<dbReference type="InterPro" id="IPR006664">
    <property type="entry name" value="OMP_bac"/>
</dbReference>
<name>B3EMZ1_CHLPB</name>
<dbReference type="HOGENOM" id="CLU_055761_0_0_10"/>
<keyword evidence="2 3" id="KW-0472">Membrane</keyword>
<protein>
    <submittedName>
        <fullName evidence="5">OmpA/MotB domain protein</fullName>
    </submittedName>
</protein>
<dbReference type="SUPFAM" id="SSF103088">
    <property type="entry name" value="OmpA-like"/>
    <property type="match status" value="1"/>
</dbReference>
<dbReference type="Pfam" id="PF00691">
    <property type="entry name" value="OmpA"/>
    <property type="match status" value="1"/>
</dbReference>
<dbReference type="InterPro" id="IPR050330">
    <property type="entry name" value="Bact_OuterMem_StrucFunc"/>
</dbReference>
<evidence type="ECO:0000256" key="2">
    <source>
        <dbReference type="ARBA" id="ARBA00023136"/>
    </source>
</evidence>
<gene>
    <name evidence="5" type="ordered locus">Cphamn1_2070</name>
</gene>
<dbReference type="EMBL" id="CP001101">
    <property type="protein sequence ID" value="ACE04980.1"/>
    <property type="molecule type" value="Genomic_DNA"/>
</dbReference>
<dbReference type="InterPro" id="IPR006665">
    <property type="entry name" value="OmpA-like"/>
</dbReference>
<evidence type="ECO:0000256" key="1">
    <source>
        <dbReference type="ARBA" id="ARBA00004442"/>
    </source>
</evidence>
<accession>B3EMZ1</accession>
<dbReference type="eggNOG" id="COG2885">
    <property type="taxonomic scope" value="Bacteria"/>
</dbReference>
<dbReference type="CDD" id="cd07185">
    <property type="entry name" value="OmpA_C-like"/>
    <property type="match status" value="1"/>
</dbReference>
<dbReference type="PROSITE" id="PS51123">
    <property type="entry name" value="OMPA_2"/>
    <property type="match status" value="1"/>
</dbReference>
<dbReference type="PRINTS" id="PR01021">
    <property type="entry name" value="OMPADOMAIN"/>
</dbReference>
<dbReference type="KEGG" id="cpb:Cphamn1_2070"/>
<reference evidence="5" key="1">
    <citation type="submission" date="2008-06" db="EMBL/GenBank/DDBJ databases">
        <title>Complete sequence of Chlorobium phaeobacteroides BS1.</title>
        <authorList>
            <consortium name="US DOE Joint Genome Institute"/>
            <person name="Lucas S."/>
            <person name="Copeland A."/>
            <person name="Lapidus A."/>
            <person name="Glavina del Rio T."/>
            <person name="Dalin E."/>
            <person name="Tice H."/>
            <person name="Bruce D."/>
            <person name="Goodwin L."/>
            <person name="Pitluck S."/>
            <person name="Schmutz J."/>
            <person name="Larimer F."/>
            <person name="Land M."/>
            <person name="Hauser L."/>
            <person name="Kyrpides N."/>
            <person name="Ovchinnikova G."/>
            <person name="Li T."/>
            <person name="Liu Z."/>
            <person name="Zhao F."/>
            <person name="Overmann J."/>
            <person name="Bryant D.A."/>
            <person name="Richardson P."/>
        </authorList>
    </citation>
    <scope>NUCLEOTIDE SEQUENCE [LARGE SCALE GENOMIC DNA]</scope>
    <source>
        <strain evidence="5">BS1</strain>
    </source>
</reference>
<dbReference type="AlphaFoldDB" id="B3EMZ1"/>
<evidence type="ECO:0000256" key="3">
    <source>
        <dbReference type="PROSITE-ProRule" id="PRU00473"/>
    </source>
</evidence>
<sequence length="350" mass="38294">MCDIMKGRSSAISAGTVKATLVLFFLLLLSLQNSAFSADLQGSKDHQLLKRFGGSSIVGYSVKSFNAYNLQTSTFKKYNTDTGRREFVSPPLVVEGRYTQIWYEAAGETSSLELFRNYLNELKAKGFSILYDSKKDPAATNWSGYLAPYNERKIKTSRSRYLFSAADYSGLCVASARLRKPDGNVYVQLTAVEWNRDDAVYKAEKGAYIAVDIIEEQAMKKNMVVVKADAMKKAIASSGRIALYGIFFDSGKAVIKPASKPVIAEIAKLLKQDPSLVLHVVGHTDNAGGYTFNMGLSRKRALAVVSALARQHNIASSRLIANGVGYLAPVATNTSAAGRAKNRRVELVPR</sequence>
<dbReference type="Gene3D" id="3.30.1330.60">
    <property type="entry name" value="OmpA-like domain"/>
    <property type="match status" value="1"/>
</dbReference>